<name>A7U6C9_9GEMI</name>
<reference evidence="1" key="1">
    <citation type="submission" date="2007-06" db="EMBL/GenBank/DDBJ databases">
        <authorList>
            <person name="Praveen S."/>
            <person name="Mishra A.K."/>
            <person name="Mangrauthia S.K."/>
        </authorList>
    </citation>
    <scope>NUCLEOTIDE SEQUENCE</scope>
</reference>
<sequence length="66" mass="7610">MGLCILIFSFLSNEHYSAPIAESSTWFAQVGQLIAFLRTCRGLPNLFWLSSRVTKSRKNYRELNLL</sequence>
<organism evidence="1">
    <name type="scientific">Tomato leaf curl New Delhi virus</name>
    <dbReference type="NCBI Taxonomy" id="223347"/>
    <lineage>
        <taxon>Viruses</taxon>
        <taxon>Monodnaviria</taxon>
        <taxon>Shotokuvirae</taxon>
        <taxon>Cressdnaviricota</taxon>
        <taxon>Repensiviricetes</taxon>
        <taxon>Geplafuvirales</taxon>
        <taxon>Geminiviridae</taxon>
        <taxon>Begomovirus</taxon>
        <taxon>Begomovirus solanumdelhiense</taxon>
    </lineage>
</organism>
<dbReference type="EMBL" id="EU006070">
    <property type="protein sequence ID" value="ABU40640.1"/>
    <property type="molecule type" value="Genomic_DNA"/>
</dbReference>
<proteinExistence type="predicted"/>
<evidence type="ECO:0000313" key="1">
    <source>
        <dbReference type="EMBL" id="ABU40640.1"/>
    </source>
</evidence>
<protein>
    <submittedName>
        <fullName evidence="1">AC4 protein</fullName>
    </submittedName>
</protein>
<accession>A7U6C9</accession>